<gene>
    <name evidence="2" type="ORF">ACJ72_01707</name>
</gene>
<reference evidence="2 3" key="1">
    <citation type="submission" date="2015-07" db="EMBL/GenBank/DDBJ databases">
        <title>Emmonsia species relationships and genome sequence.</title>
        <authorList>
            <person name="Cuomo C.A."/>
            <person name="Schwartz I.S."/>
            <person name="Kenyon C."/>
            <person name="de Hoog G.S."/>
            <person name="Govender N.P."/>
            <person name="Botha A."/>
            <person name="Moreno L."/>
            <person name="de Vries M."/>
            <person name="Munoz J.F."/>
            <person name="Stielow J.B."/>
        </authorList>
    </citation>
    <scope>NUCLEOTIDE SEQUENCE [LARGE SCALE GENOMIC DNA]</scope>
    <source>
        <strain evidence="2 3">CBS 136260</strain>
    </source>
</reference>
<name>A0A1B7P4H3_9EURO</name>
<dbReference type="Proteomes" id="UP000091918">
    <property type="component" value="Unassembled WGS sequence"/>
</dbReference>
<dbReference type="EMBL" id="LGUA01000121">
    <property type="protein sequence ID" value="OAX83941.1"/>
    <property type="molecule type" value="Genomic_DNA"/>
</dbReference>
<evidence type="ECO:0000313" key="2">
    <source>
        <dbReference type="EMBL" id="OAX83941.1"/>
    </source>
</evidence>
<sequence length="108" mass="12263">MRGLNGRITKLRTTSKATQKRARVNQGRKVKESRACQTDAERQVAAGTHEWVGEEAPAPPWPQPMASQRRGFHCMPSHATQRCPAPVQSKSESQPVIDQLWKWLFNEE</sequence>
<dbReference type="AlphaFoldDB" id="A0A1B7P4H3"/>
<evidence type="ECO:0000256" key="1">
    <source>
        <dbReference type="SAM" id="MobiDB-lite"/>
    </source>
</evidence>
<feature type="compositionally biased region" description="Basic and acidic residues" evidence="1">
    <location>
        <begin position="29"/>
        <end position="42"/>
    </location>
</feature>
<organism evidence="2 3">
    <name type="scientific">Emergomyces africanus</name>
    <dbReference type="NCBI Taxonomy" id="1955775"/>
    <lineage>
        <taxon>Eukaryota</taxon>
        <taxon>Fungi</taxon>
        <taxon>Dikarya</taxon>
        <taxon>Ascomycota</taxon>
        <taxon>Pezizomycotina</taxon>
        <taxon>Eurotiomycetes</taxon>
        <taxon>Eurotiomycetidae</taxon>
        <taxon>Onygenales</taxon>
        <taxon>Ajellomycetaceae</taxon>
        <taxon>Emergomyces</taxon>
    </lineage>
</organism>
<feature type="compositionally biased region" description="Basic residues" evidence="1">
    <location>
        <begin position="18"/>
        <end position="28"/>
    </location>
</feature>
<comment type="caution">
    <text evidence="2">The sequence shown here is derived from an EMBL/GenBank/DDBJ whole genome shotgun (WGS) entry which is preliminary data.</text>
</comment>
<dbReference type="OrthoDB" id="10592070at2759"/>
<feature type="region of interest" description="Disordered" evidence="1">
    <location>
        <begin position="1"/>
        <end position="43"/>
    </location>
</feature>
<evidence type="ECO:0000313" key="3">
    <source>
        <dbReference type="Proteomes" id="UP000091918"/>
    </source>
</evidence>
<protein>
    <submittedName>
        <fullName evidence="2">Uncharacterized protein</fullName>
    </submittedName>
</protein>
<proteinExistence type="predicted"/>
<accession>A0A1B7P4H3</accession>
<keyword evidence="3" id="KW-1185">Reference proteome</keyword>